<dbReference type="Pfam" id="PF14094">
    <property type="entry name" value="DUF4272"/>
    <property type="match status" value="1"/>
</dbReference>
<dbReference type="AlphaFoldDB" id="A0A7W7YLF9"/>
<protein>
    <recommendedName>
        <fullName evidence="3">DUF4272 domain-containing protein</fullName>
    </recommendedName>
</protein>
<evidence type="ECO:0008006" key="3">
    <source>
        <dbReference type="Google" id="ProtNLM"/>
    </source>
</evidence>
<organism evidence="1 2">
    <name type="scientific">Prosthecobacter dejongeii</name>
    <dbReference type="NCBI Taxonomy" id="48465"/>
    <lineage>
        <taxon>Bacteria</taxon>
        <taxon>Pseudomonadati</taxon>
        <taxon>Verrucomicrobiota</taxon>
        <taxon>Verrucomicrobiia</taxon>
        <taxon>Verrucomicrobiales</taxon>
        <taxon>Verrucomicrobiaceae</taxon>
        <taxon>Prosthecobacter</taxon>
    </lineage>
</organism>
<dbReference type="InterPro" id="IPR025368">
    <property type="entry name" value="DUF4272"/>
</dbReference>
<dbReference type="RefSeq" id="WP_184209208.1">
    <property type="nucleotide sequence ID" value="NZ_JACHIF010000005.1"/>
</dbReference>
<evidence type="ECO:0000313" key="2">
    <source>
        <dbReference type="Proteomes" id="UP000534294"/>
    </source>
</evidence>
<dbReference type="Proteomes" id="UP000534294">
    <property type="component" value="Unassembled WGS sequence"/>
</dbReference>
<evidence type="ECO:0000313" key="1">
    <source>
        <dbReference type="EMBL" id="MBB5038408.1"/>
    </source>
</evidence>
<proteinExistence type="predicted"/>
<gene>
    <name evidence="1" type="ORF">HNQ64_002671</name>
</gene>
<dbReference type="EMBL" id="JACHIF010000005">
    <property type="protein sequence ID" value="MBB5038408.1"/>
    <property type="molecule type" value="Genomic_DNA"/>
</dbReference>
<sequence length="410" mass="46138">MPFPPINIFSQHLDPEGTLAKLLERVPDAKVTRRADGTWSEVHLTFKRGWLKKALTMKARQDPDYYAGEGWAQQLSGMQGYFQTFPNAMERADLFEYLPGLRFAFNFMLDGEPEEGDPRLALVYEMASQVHGVIFLPGRLLDSSGRVILDADGEHDPEAQLPENHSLSVDERVKNILAAAGYDQEELSDPPTQDQVFKRFLLMCSLTQRGFMEGAAGAEEYRHEMIAHLKSNGVWEAAEPSEAEALETPVDALPEKLKWNLPWQSEGAIILAWALKLAELPAYDQEVHVDGLYEVAHKAENGQLTPEVRSLEELEELSSQMLAIHWRIRQFSLDGKAMDFVAFAPTAWCGPMDLSLARLKNNDLELHGQAIADSSPESFQRTGGIMEERRKALHWVLGHHPVYSQNDTST</sequence>
<comment type="caution">
    <text evidence="1">The sequence shown here is derived from an EMBL/GenBank/DDBJ whole genome shotgun (WGS) entry which is preliminary data.</text>
</comment>
<name>A0A7W7YLF9_9BACT</name>
<accession>A0A7W7YLF9</accession>
<reference evidence="1 2" key="1">
    <citation type="submission" date="2020-08" db="EMBL/GenBank/DDBJ databases">
        <title>Genomic Encyclopedia of Type Strains, Phase IV (KMG-IV): sequencing the most valuable type-strain genomes for metagenomic binning, comparative biology and taxonomic classification.</title>
        <authorList>
            <person name="Goeker M."/>
        </authorList>
    </citation>
    <scope>NUCLEOTIDE SEQUENCE [LARGE SCALE GENOMIC DNA]</scope>
    <source>
        <strain evidence="1 2">DSM 12251</strain>
    </source>
</reference>
<keyword evidence="2" id="KW-1185">Reference proteome</keyword>